<feature type="compositionally biased region" description="Basic and acidic residues" evidence="1">
    <location>
        <begin position="24"/>
        <end position="40"/>
    </location>
</feature>
<reference evidence="3" key="1">
    <citation type="submission" date="2022-06" db="EMBL/GenBank/DDBJ databases">
        <title>Draft genome sequence of Streptomyces sp. RB6PN25 isolated from peat swamp forest in Thailand.</title>
        <authorList>
            <person name="Duangmal K."/>
            <person name="Klaysubun C."/>
        </authorList>
    </citation>
    <scope>NUCLEOTIDE SEQUENCE</scope>
    <source>
        <strain evidence="3">RB6PN25</strain>
    </source>
</reference>
<feature type="transmembrane region" description="Helical" evidence="2">
    <location>
        <begin position="83"/>
        <end position="101"/>
    </location>
</feature>
<keyword evidence="4" id="KW-1185">Reference proteome</keyword>
<evidence type="ECO:0000313" key="4">
    <source>
        <dbReference type="Proteomes" id="UP001057702"/>
    </source>
</evidence>
<feature type="region of interest" description="Disordered" evidence="1">
    <location>
        <begin position="111"/>
        <end position="135"/>
    </location>
</feature>
<protein>
    <recommendedName>
        <fullName evidence="5">DUF3040 domain-containing protein</fullName>
    </recommendedName>
</protein>
<evidence type="ECO:0008006" key="5">
    <source>
        <dbReference type="Google" id="ProtNLM"/>
    </source>
</evidence>
<proteinExistence type="predicted"/>
<evidence type="ECO:0000256" key="2">
    <source>
        <dbReference type="SAM" id="Phobius"/>
    </source>
</evidence>
<gene>
    <name evidence="3" type="ORF">NGB36_24850</name>
</gene>
<dbReference type="Proteomes" id="UP001057702">
    <property type="component" value="Unassembled WGS sequence"/>
</dbReference>
<keyword evidence="2" id="KW-0472">Membrane</keyword>
<name>A0ABT1Q1C2_9ACTN</name>
<accession>A0ABT1Q1C2</accession>
<keyword evidence="2" id="KW-1133">Transmembrane helix</keyword>
<feature type="region of interest" description="Disordered" evidence="1">
    <location>
        <begin position="24"/>
        <end position="69"/>
    </location>
</feature>
<evidence type="ECO:0000313" key="3">
    <source>
        <dbReference type="EMBL" id="MCQ4083733.1"/>
    </source>
</evidence>
<dbReference type="EMBL" id="JANFNG010000025">
    <property type="protein sequence ID" value="MCQ4083733.1"/>
    <property type="molecule type" value="Genomic_DNA"/>
</dbReference>
<comment type="caution">
    <text evidence="3">The sequence shown here is derived from an EMBL/GenBank/DDBJ whole genome shotgun (WGS) entry which is preliminary data.</text>
</comment>
<sequence>MTTPSSPPDDSSALPDDVWEKFQHDSESAIRKTAPKEPSARARMVTRRLREQGPAEPVGWRTGSAWDEMEAPERPAHSRLWQMTRSLLIVIAVGAIVLFALDPSGAMSLLRDKDGGPPATATSAPRAVEPTTTTR</sequence>
<keyword evidence="2" id="KW-0812">Transmembrane</keyword>
<organism evidence="3 4">
    <name type="scientific">Streptomyces humicola</name>
    <dbReference type="NCBI Taxonomy" id="2953240"/>
    <lineage>
        <taxon>Bacteria</taxon>
        <taxon>Bacillati</taxon>
        <taxon>Actinomycetota</taxon>
        <taxon>Actinomycetes</taxon>
        <taxon>Kitasatosporales</taxon>
        <taxon>Streptomycetaceae</taxon>
        <taxon>Streptomyces</taxon>
    </lineage>
</organism>
<dbReference type="RefSeq" id="WP_255922730.1">
    <property type="nucleotide sequence ID" value="NZ_JANFNG010000025.1"/>
</dbReference>
<evidence type="ECO:0000256" key="1">
    <source>
        <dbReference type="SAM" id="MobiDB-lite"/>
    </source>
</evidence>